<dbReference type="GO" id="GO:0046486">
    <property type="term" value="P:glycerolipid metabolic process"/>
    <property type="evidence" value="ECO:0007669"/>
    <property type="project" value="UniProtKB-ARBA"/>
</dbReference>
<dbReference type="InterPro" id="IPR016035">
    <property type="entry name" value="Acyl_Trfase/lysoPLipase"/>
</dbReference>
<dbReference type="HOGENOM" id="CLU_000288_144_2_1"/>
<dbReference type="Gene3D" id="3.40.1090.10">
    <property type="entry name" value="Cytosolic phospholipase A2 catalytic domain"/>
    <property type="match status" value="1"/>
</dbReference>
<keyword evidence="2" id="KW-0442">Lipid degradation</keyword>
<dbReference type="Pfam" id="PF01734">
    <property type="entry name" value="Patatin"/>
    <property type="match status" value="1"/>
</dbReference>
<keyword evidence="1" id="KW-0378">Hydrolase</keyword>
<organism evidence="6 7">
    <name type="scientific">Serendipita vermifera MAFF 305830</name>
    <dbReference type="NCBI Taxonomy" id="933852"/>
    <lineage>
        <taxon>Eukaryota</taxon>
        <taxon>Fungi</taxon>
        <taxon>Dikarya</taxon>
        <taxon>Basidiomycota</taxon>
        <taxon>Agaricomycotina</taxon>
        <taxon>Agaricomycetes</taxon>
        <taxon>Sebacinales</taxon>
        <taxon>Serendipitaceae</taxon>
        <taxon>Serendipita</taxon>
    </lineage>
</organism>
<name>A0A0C3AWA0_SERVB</name>
<dbReference type="Proteomes" id="UP000054097">
    <property type="component" value="Unassembled WGS sequence"/>
</dbReference>
<evidence type="ECO:0000256" key="3">
    <source>
        <dbReference type="ARBA" id="ARBA00023098"/>
    </source>
</evidence>
<dbReference type="OrthoDB" id="630895at2759"/>
<dbReference type="GO" id="GO:0019369">
    <property type="term" value="P:arachidonate metabolic process"/>
    <property type="evidence" value="ECO:0007669"/>
    <property type="project" value="TreeGrafter"/>
</dbReference>
<evidence type="ECO:0000256" key="4">
    <source>
        <dbReference type="PROSITE-ProRule" id="PRU01161"/>
    </source>
</evidence>
<gene>
    <name evidence="6" type="ORF">M408DRAFT_243225</name>
</gene>
<evidence type="ECO:0000256" key="1">
    <source>
        <dbReference type="ARBA" id="ARBA00022801"/>
    </source>
</evidence>
<dbReference type="GO" id="GO:0016020">
    <property type="term" value="C:membrane"/>
    <property type="evidence" value="ECO:0007669"/>
    <property type="project" value="TreeGrafter"/>
</dbReference>
<dbReference type="PANTHER" id="PTHR24185:SF1">
    <property type="entry name" value="CALCIUM-INDEPENDENT PHOSPHOLIPASE A2-GAMMA"/>
    <property type="match status" value="1"/>
</dbReference>
<reference evidence="6 7" key="1">
    <citation type="submission" date="2014-04" db="EMBL/GenBank/DDBJ databases">
        <authorList>
            <consortium name="DOE Joint Genome Institute"/>
            <person name="Kuo A."/>
            <person name="Zuccaro A."/>
            <person name="Kohler A."/>
            <person name="Nagy L.G."/>
            <person name="Floudas D."/>
            <person name="Copeland A."/>
            <person name="Barry K.W."/>
            <person name="Cichocki N."/>
            <person name="Veneault-Fourrey C."/>
            <person name="LaButti K."/>
            <person name="Lindquist E.A."/>
            <person name="Lipzen A."/>
            <person name="Lundell T."/>
            <person name="Morin E."/>
            <person name="Murat C."/>
            <person name="Sun H."/>
            <person name="Tunlid A."/>
            <person name="Henrissat B."/>
            <person name="Grigoriev I.V."/>
            <person name="Hibbett D.S."/>
            <person name="Martin F."/>
            <person name="Nordberg H.P."/>
            <person name="Cantor M.N."/>
            <person name="Hua S.X."/>
        </authorList>
    </citation>
    <scope>NUCLEOTIDE SEQUENCE [LARGE SCALE GENOMIC DNA]</scope>
    <source>
        <strain evidence="6 7">MAFF 305830</strain>
    </source>
</reference>
<reference evidence="7" key="2">
    <citation type="submission" date="2015-01" db="EMBL/GenBank/DDBJ databases">
        <title>Evolutionary Origins and Diversification of the Mycorrhizal Mutualists.</title>
        <authorList>
            <consortium name="DOE Joint Genome Institute"/>
            <consortium name="Mycorrhizal Genomics Consortium"/>
            <person name="Kohler A."/>
            <person name="Kuo A."/>
            <person name="Nagy L.G."/>
            <person name="Floudas D."/>
            <person name="Copeland A."/>
            <person name="Barry K.W."/>
            <person name="Cichocki N."/>
            <person name="Veneault-Fourrey C."/>
            <person name="LaButti K."/>
            <person name="Lindquist E.A."/>
            <person name="Lipzen A."/>
            <person name="Lundell T."/>
            <person name="Morin E."/>
            <person name="Murat C."/>
            <person name="Riley R."/>
            <person name="Ohm R."/>
            <person name="Sun H."/>
            <person name="Tunlid A."/>
            <person name="Henrissat B."/>
            <person name="Grigoriev I.V."/>
            <person name="Hibbett D.S."/>
            <person name="Martin F."/>
        </authorList>
    </citation>
    <scope>NUCLEOTIDE SEQUENCE [LARGE SCALE GENOMIC DNA]</scope>
    <source>
        <strain evidence="7">MAFF 305830</strain>
    </source>
</reference>
<feature type="short sequence motif" description="GXGXXG" evidence="4">
    <location>
        <begin position="14"/>
        <end position="19"/>
    </location>
</feature>
<dbReference type="PROSITE" id="PS51635">
    <property type="entry name" value="PNPLA"/>
    <property type="match status" value="1"/>
</dbReference>
<evidence type="ECO:0000313" key="6">
    <source>
        <dbReference type="EMBL" id="KIM24259.1"/>
    </source>
</evidence>
<dbReference type="AlphaFoldDB" id="A0A0C3AWA0"/>
<dbReference type="EMBL" id="KN824326">
    <property type="protein sequence ID" value="KIM24259.1"/>
    <property type="molecule type" value="Genomic_DNA"/>
</dbReference>
<dbReference type="GO" id="GO:0047499">
    <property type="term" value="F:calcium-independent phospholipase A2 activity"/>
    <property type="evidence" value="ECO:0007669"/>
    <property type="project" value="TreeGrafter"/>
</dbReference>
<keyword evidence="3" id="KW-0443">Lipid metabolism</keyword>
<accession>A0A0C3AWA0</accession>
<evidence type="ECO:0000259" key="5">
    <source>
        <dbReference type="PROSITE" id="PS51635"/>
    </source>
</evidence>
<sequence>MTSKTNIKLASFDGGGIHGLSQLKIVDHIMHRLSRDDEPNESNGRSLPYEHFDLIGGSGTGGLIAILLTKLRMSAQEASEELWNIMEHVYKPANLSASQRTEALKRCMERAMQRKGLPIDLRLATNKREGCASFVVVSPRINAKSTICLRTYPIRRQPASSITVVEAVLATCATEPAFAPVSIGSGYNTREYMAARGAANPVYEVITEACLLFGGDASVASLLSLGTGHPGIISLPQDGNEVVLHEIMRDLMHDSEQTAQEIEERIGRVGIYSRFSVHQGMRNKHIVQLDDPRWIIAQTEDYLSHHQTGGRLNLLVQNFGVGRGAITLGQLSKPSFDV</sequence>
<dbReference type="GO" id="GO:0016042">
    <property type="term" value="P:lipid catabolic process"/>
    <property type="evidence" value="ECO:0007669"/>
    <property type="project" value="UniProtKB-KW"/>
</dbReference>
<proteinExistence type="predicted"/>
<evidence type="ECO:0000256" key="2">
    <source>
        <dbReference type="ARBA" id="ARBA00022963"/>
    </source>
</evidence>
<evidence type="ECO:0000313" key="7">
    <source>
        <dbReference type="Proteomes" id="UP000054097"/>
    </source>
</evidence>
<comment type="caution">
    <text evidence="4">Lacks conserved residue(s) required for the propagation of feature annotation.</text>
</comment>
<keyword evidence="7" id="KW-1185">Reference proteome</keyword>
<dbReference type="PANTHER" id="PTHR24185">
    <property type="entry name" value="CALCIUM-INDEPENDENT PHOSPHOLIPASE A2-GAMMA"/>
    <property type="match status" value="1"/>
</dbReference>
<protein>
    <recommendedName>
        <fullName evidence="5">PNPLA domain-containing protein</fullName>
    </recommendedName>
</protein>
<dbReference type="InterPro" id="IPR002641">
    <property type="entry name" value="PNPLA_dom"/>
</dbReference>
<dbReference type="SUPFAM" id="SSF52151">
    <property type="entry name" value="FabD/lysophospholipase-like"/>
    <property type="match status" value="1"/>
</dbReference>
<feature type="domain" description="PNPLA" evidence="5">
    <location>
        <begin position="10"/>
        <end position="206"/>
    </location>
</feature>